<proteinExistence type="predicted"/>
<evidence type="ECO:0000313" key="2">
    <source>
        <dbReference type="Proteomes" id="UP000800039"/>
    </source>
</evidence>
<dbReference type="RefSeq" id="XP_040789917.1">
    <property type="nucleotide sequence ID" value="XM_040936553.1"/>
</dbReference>
<gene>
    <name evidence="1" type="ORF">K460DRAFT_402716</name>
</gene>
<name>A0A9P4LAM7_9PLEO</name>
<dbReference type="AlphaFoldDB" id="A0A9P4LAM7"/>
<sequence length="186" mass="21197">MPQVYLIVRFDSTDQTKPPYRTAEVTSIDTLPSPQGDQSRIVKTIRFTDPSTFNTYSIAIEVVKKPGRDFKIIYTTTSLTEAQQKIAKIPDFVSESDTDRRKHYSYGFTKAQVTQENENCVRIKLKKTSFCWFELVTVDFGDATEEEGVAEDVDIVDKGRDKKKRKVEVKNGGEKLEGKGENIKLE</sequence>
<dbReference type="EMBL" id="ML976615">
    <property type="protein sequence ID" value="KAF1847354.1"/>
    <property type="molecule type" value="Genomic_DNA"/>
</dbReference>
<organism evidence="1 2">
    <name type="scientific">Cucurbitaria berberidis CBS 394.84</name>
    <dbReference type="NCBI Taxonomy" id="1168544"/>
    <lineage>
        <taxon>Eukaryota</taxon>
        <taxon>Fungi</taxon>
        <taxon>Dikarya</taxon>
        <taxon>Ascomycota</taxon>
        <taxon>Pezizomycotina</taxon>
        <taxon>Dothideomycetes</taxon>
        <taxon>Pleosporomycetidae</taxon>
        <taxon>Pleosporales</taxon>
        <taxon>Pleosporineae</taxon>
        <taxon>Cucurbitariaceae</taxon>
        <taxon>Cucurbitaria</taxon>
    </lineage>
</organism>
<evidence type="ECO:0000313" key="1">
    <source>
        <dbReference type="EMBL" id="KAF1847354.1"/>
    </source>
</evidence>
<dbReference type="Proteomes" id="UP000800039">
    <property type="component" value="Unassembled WGS sequence"/>
</dbReference>
<protein>
    <submittedName>
        <fullName evidence="1">Uncharacterized protein</fullName>
    </submittedName>
</protein>
<dbReference type="GeneID" id="63853803"/>
<keyword evidence="2" id="KW-1185">Reference proteome</keyword>
<reference evidence="1" key="1">
    <citation type="submission" date="2020-01" db="EMBL/GenBank/DDBJ databases">
        <authorList>
            <consortium name="DOE Joint Genome Institute"/>
            <person name="Haridas S."/>
            <person name="Albert R."/>
            <person name="Binder M."/>
            <person name="Bloem J."/>
            <person name="Labutti K."/>
            <person name="Salamov A."/>
            <person name="Andreopoulos B."/>
            <person name="Baker S.E."/>
            <person name="Barry K."/>
            <person name="Bills G."/>
            <person name="Bluhm B.H."/>
            <person name="Cannon C."/>
            <person name="Castanera R."/>
            <person name="Culley D.E."/>
            <person name="Daum C."/>
            <person name="Ezra D."/>
            <person name="Gonzalez J.B."/>
            <person name="Henrissat B."/>
            <person name="Kuo A."/>
            <person name="Liang C."/>
            <person name="Lipzen A."/>
            <person name="Lutzoni F."/>
            <person name="Magnuson J."/>
            <person name="Mondo S."/>
            <person name="Nolan M."/>
            <person name="Ohm R."/>
            <person name="Pangilinan J."/>
            <person name="Park H.-J."/>
            <person name="Ramirez L."/>
            <person name="Alfaro M."/>
            <person name="Sun H."/>
            <person name="Tritt A."/>
            <person name="Yoshinaga Y."/>
            <person name="Zwiers L.-H."/>
            <person name="Turgeon B.G."/>
            <person name="Goodwin S.B."/>
            <person name="Spatafora J.W."/>
            <person name="Crous P.W."/>
            <person name="Grigoriev I.V."/>
        </authorList>
    </citation>
    <scope>NUCLEOTIDE SEQUENCE</scope>
    <source>
        <strain evidence="1">CBS 394.84</strain>
    </source>
</reference>
<dbReference type="OrthoDB" id="3757267at2759"/>
<comment type="caution">
    <text evidence="1">The sequence shown here is derived from an EMBL/GenBank/DDBJ whole genome shotgun (WGS) entry which is preliminary data.</text>
</comment>
<accession>A0A9P4LAM7</accession>